<evidence type="ECO:0000256" key="4">
    <source>
        <dbReference type="ARBA" id="ARBA00022824"/>
    </source>
</evidence>
<dbReference type="GO" id="GO:0005739">
    <property type="term" value="C:mitochondrion"/>
    <property type="evidence" value="ECO:0007669"/>
    <property type="project" value="UniProtKB-SubCell"/>
</dbReference>
<dbReference type="Proteomes" id="UP000028045">
    <property type="component" value="Unassembled WGS sequence"/>
</dbReference>
<dbReference type="Pfam" id="PF00931">
    <property type="entry name" value="NB-ARC"/>
    <property type="match status" value="1"/>
</dbReference>
<sequence length="427" mass="47966">MALATAPYVLVLLLSIALLYRQFTTQIPSRIHPNSAPKAKLGLVPVCPCESLTRAGGIDLIFVHGLGSNPDMTWRAKRPPATADIAEETAADSKGFVDWVSEFLTDDLPAATRKEVRMFYYNYDSYWKRDAVDTRLANLGDELLEHTREIRESDAERSRGLVFVGYSYGGLVVKQALPLGSNPIILANLEYVTASLLDLHRAFTGTTRDNWHVYKFFEQRPTRILRLWLIRWQQLCVREPSATYEGPNIRNIGVPVDHAGLNKFGSRSDSYRAILSKLIEATAFLADSRKHHYAVPLGRVHTYMERAELSMKMEEMLQTRHEKADAPYAVALHGLGGAGKSQLALDYAEQHRDQYGSILWIDATDEEAARFSFRRCAAELGLSEERAGNQGSVVTDTVAQAVLRWLRDRAEVDGRWLVIIDNADDVS</sequence>
<accession>A0A084BBG4</accession>
<dbReference type="OrthoDB" id="7464126at2759"/>
<dbReference type="InterPro" id="IPR002182">
    <property type="entry name" value="NB-ARC"/>
</dbReference>
<dbReference type="PANTHER" id="PTHR48182">
    <property type="entry name" value="PROTEIN SERAC1"/>
    <property type="match status" value="1"/>
</dbReference>
<keyword evidence="6" id="KW-0472">Membrane</keyword>
<dbReference type="AlphaFoldDB" id="A0A084BBG4"/>
<proteinExistence type="predicted"/>
<evidence type="ECO:0000256" key="6">
    <source>
        <dbReference type="ARBA" id="ARBA00023136"/>
    </source>
</evidence>
<dbReference type="GO" id="GO:0005783">
    <property type="term" value="C:endoplasmic reticulum"/>
    <property type="evidence" value="ECO:0007669"/>
    <property type="project" value="UniProtKB-SubCell"/>
</dbReference>
<evidence type="ECO:0000256" key="2">
    <source>
        <dbReference type="ARBA" id="ARBA00004240"/>
    </source>
</evidence>
<keyword evidence="7" id="KW-0732">Signal</keyword>
<feature type="chain" id="PRO_5001771773" description="NB-ARC domain-containing protein" evidence="7">
    <location>
        <begin position="22"/>
        <end position="427"/>
    </location>
</feature>
<evidence type="ECO:0000259" key="8">
    <source>
        <dbReference type="Pfam" id="PF00931"/>
    </source>
</evidence>
<evidence type="ECO:0000256" key="1">
    <source>
        <dbReference type="ARBA" id="ARBA00004173"/>
    </source>
</evidence>
<name>A0A084BBG4_STACB</name>
<keyword evidence="4" id="KW-0256">Endoplasmic reticulum</keyword>
<dbReference type="Gene3D" id="3.40.50.300">
    <property type="entry name" value="P-loop containing nucleotide triphosphate hydrolases"/>
    <property type="match status" value="1"/>
</dbReference>
<feature type="domain" description="NB-ARC" evidence="8">
    <location>
        <begin position="313"/>
        <end position="421"/>
    </location>
</feature>
<dbReference type="GO" id="GO:0016020">
    <property type="term" value="C:membrane"/>
    <property type="evidence" value="ECO:0007669"/>
    <property type="project" value="UniProtKB-SubCell"/>
</dbReference>
<evidence type="ECO:0000313" key="9">
    <source>
        <dbReference type="EMBL" id="KEY74893.1"/>
    </source>
</evidence>
<dbReference type="InterPro" id="IPR029058">
    <property type="entry name" value="AB_hydrolase_fold"/>
</dbReference>
<evidence type="ECO:0000256" key="7">
    <source>
        <dbReference type="SAM" id="SignalP"/>
    </source>
</evidence>
<evidence type="ECO:0000313" key="10">
    <source>
        <dbReference type="Proteomes" id="UP000028045"/>
    </source>
</evidence>
<dbReference type="SUPFAM" id="SSF53474">
    <property type="entry name" value="alpha/beta-Hydrolases"/>
    <property type="match status" value="1"/>
</dbReference>
<dbReference type="EMBL" id="KL647416">
    <property type="protein sequence ID" value="KEY74893.1"/>
    <property type="molecule type" value="Genomic_DNA"/>
</dbReference>
<keyword evidence="5" id="KW-0496">Mitochondrion</keyword>
<comment type="subcellular location">
    <subcellularLocation>
        <location evidence="2">Endoplasmic reticulum</location>
    </subcellularLocation>
    <subcellularLocation>
        <location evidence="3">Membrane</location>
    </subcellularLocation>
    <subcellularLocation>
        <location evidence="1">Mitochondrion</location>
    </subcellularLocation>
</comment>
<feature type="signal peptide" evidence="7">
    <location>
        <begin position="1"/>
        <end position="21"/>
    </location>
</feature>
<protein>
    <recommendedName>
        <fullName evidence="8">NB-ARC domain-containing protein</fullName>
    </recommendedName>
</protein>
<evidence type="ECO:0000256" key="3">
    <source>
        <dbReference type="ARBA" id="ARBA00004370"/>
    </source>
</evidence>
<dbReference type="InterPro" id="IPR027417">
    <property type="entry name" value="P-loop_NTPase"/>
</dbReference>
<reference evidence="9 10" key="1">
    <citation type="journal article" date="2014" name="BMC Genomics">
        <title>Comparative genome sequencing reveals chemotype-specific gene clusters in the toxigenic black mold Stachybotrys.</title>
        <authorList>
            <person name="Semeiks J."/>
            <person name="Borek D."/>
            <person name="Otwinowski Z."/>
            <person name="Grishin N.V."/>
        </authorList>
    </citation>
    <scope>NUCLEOTIDE SEQUENCE [LARGE SCALE GENOMIC DNA]</scope>
    <source>
        <strain evidence="10">CBS 109288 / IBT 7711</strain>
    </source>
</reference>
<dbReference type="InterPro" id="IPR052374">
    <property type="entry name" value="SERAC1"/>
</dbReference>
<evidence type="ECO:0000256" key="5">
    <source>
        <dbReference type="ARBA" id="ARBA00023128"/>
    </source>
</evidence>
<organism evidence="9 10">
    <name type="scientific">Stachybotrys chartarum (strain CBS 109288 / IBT 7711)</name>
    <name type="common">Toxic black mold</name>
    <name type="synonym">Stilbospora chartarum</name>
    <dbReference type="NCBI Taxonomy" id="1280523"/>
    <lineage>
        <taxon>Eukaryota</taxon>
        <taxon>Fungi</taxon>
        <taxon>Dikarya</taxon>
        <taxon>Ascomycota</taxon>
        <taxon>Pezizomycotina</taxon>
        <taxon>Sordariomycetes</taxon>
        <taxon>Hypocreomycetidae</taxon>
        <taxon>Hypocreales</taxon>
        <taxon>Stachybotryaceae</taxon>
        <taxon>Stachybotrys</taxon>
    </lineage>
</organism>
<gene>
    <name evidence="9" type="ORF">S7711_11469</name>
</gene>
<dbReference type="Gene3D" id="3.40.50.1820">
    <property type="entry name" value="alpha/beta hydrolase"/>
    <property type="match status" value="1"/>
</dbReference>
<keyword evidence="10" id="KW-1185">Reference proteome</keyword>
<dbReference type="SUPFAM" id="SSF52540">
    <property type="entry name" value="P-loop containing nucleoside triphosphate hydrolases"/>
    <property type="match status" value="1"/>
</dbReference>
<dbReference type="HOGENOM" id="CLU_000288_125_13_1"/>
<dbReference type="PANTHER" id="PTHR48182:SF2">
    <property type="entry name" value="PROTEIN SERAC1"/>
    <property type="match status" value="1"/>
</dbReference>